<dbReference type="Proteomes" id="UP000002059">
    <property type="component" value="Partially assembled WGS sequence"/>
</dbReference>
<accession>C1GXM6</accession>
<protein>
    <submittedName>
        <fullName evidence="2">Uncharacterized protein</fullName>
    </submittedName>
</protein>
<name>C1GXM6_PARBA</name>
<proteinExistence type="predicted"/>
<evidence type="ECO:0000313" key="3">
    <source>
        <dbReference type="Proteomes" id="UP000002059"/>
    </source>
</evidence>
<sequence>MVFLRSLSRHLCSPASSLFAGRSRGASGIPRAASASPQLYNVSSLLPRLLPLSGVRTLTASPKLQGKVLLVLYDGGEHAKQQPGLLGTTEERAGACASG</sequence>
<dbReference type="AlphaFoldDB" id="C1GXM6"/>
<dbReference type="GeneID" id="9098069"/>
<dbReference type="HOGENOM" id="CLU_2321058_0_0_1"/>
<feature type="region of interest" description="Disordered" evidence="1">
    <location>
        <begin position="80"/>
        <end position="99"/>
    </location>
</feature>
<evidence type="ECO:0000256" key="1">
    <source>
        <dbReference type="SAM" id="MobiDB-lite"/>
    </source>
</evidence>
<dbReference type="RefSeq" id="XP_002795055.2">
    <property type="nucleotide sequence ID" value="XM_002795009.2"/>
</dbReference>
<dbReference type="VEuPathDB" id="FungiDB:PAAG_03600"/>
<dbReference type="STRING" id="502779.C1GXM6"/>
<dbReference type="KEGG" id="pbl:PAAG_03600"/>
<reference evidence="2 3" key="1">
    <citation type="journal article" date="2011" name="PLoS Genet.">
        <title>Comparative genomic analysis of human fungal pathogens causing paracoccidioidomycosis.</title>
        <authorList>
            <person name="Desjardins C.A."/>
            <person name="Champion M.D."/>
            <person name="Holder J.W."/>
            <person name="Muszewska A."/>
            <person name="Goldberg J."/>
            <person name="Bailao A.M."/>
            <person name="Brigido M.M."/>
            <person name="Ferreira M.E."/>
            <person name="Garcia A.M."/>
            <person name="Grynberg M."/>
            <person name="Gujja S."/>
            <person name="Heiman D.I."/>
            <person name="Henn M.R."/>
            <person name="Kodira C.D."/>
            <person name="Leon-Narvaez H."/>
            <person name="Longo L.V."/>
            <person name="Ma L.J."/>
            <person name="Malavazi I."/>
            <person name="Matsuo A.L."/>
            <person name="Morais F.V."/>
            <person name="Pereira M."/>
            <person name="Rodriguez-Brito S."/>
            <person name="Sakthikumar S."/>
            <person name="Salem-Izacc S.M."/>
            <person name="Sykes S.M."/>
            <person name="Teixeira M.M."/>
            <person name="Vallejo M.C."/>
            <person name="Walter M.E."/>
            <person name="Yandava C."/>
            <person name="Young S."/>
            <person name="Zeng Q."/>
            <person name="Zucker J."/>
            <person name="Felipe M.S."/>
            <person name="Goldman G.H."/>
            <person name="Haas B.J."/>
            <person name="McEwen J.G."/>
            <person name="Nino-Vega G."/>
            <person name="Puccia R."/>
            <person name="San-Blas G."/>
            <person name="Soares C.M."/>
            <person name="Birren B.W."/>
            <person name="Cuomo C.A."/>
        </authorList>
    </citation>
    <scope>NUCLEOTIDE SEQUENCE [LARGE SCALE GENOMIC DNA]</scope>
    <source>
        <strain evidence="3">ATCC MYA-826 / Pb01</strain>
    </source>
</reference>
<dbReference type="EMBL" id="KN293998">
    <property type="protein sequence ID" value="EEH41314.2"/>
    <property type="molecule type" value="Genomic_DNA"/>
</dbReference>
<organism evidence="2 3">
    <name type="scientific">Paracoccidioides lutzii (strain ATCC MYA-826 / Pb01)</name>
    <name type="common">Paracoccidioides brasiliensis</name>
    <dbReference type="NCBI Taxonomy" id="502779"/>
    <lineage>
        <taxon>Eukaryota</taxon>
        <taxon>Fungi</taxon>
        <taxon>Dikarya</taxon>
        <taxon>Ascomycota</taxon>
        <taxon>Pezizomycotina</taxon>
        <taxon>Eurotiomycetes</taxon>
        <taxon>Eurotiomycetidae</taxon>
        <taxon>Onygenales</taxon>
        <taxon>Ajellomycetaceae</taxon>
        <taxon>Paracoccidioides</taxon>
    </lineage>
</organism>
<dbReference type="OrthoDB" id="418179at2759"/>
<evidence type="ECO:0000313" key="2">
    <source>
        <dbReference type="EMBL" id="EEH41314.2"/>
    </source>
</evidence>
<keyword evidence="3" id="KW-1185">Reference proteome</keyword>
<gene>
    <name evidence="2" type="ORF">PAAG_03600</name>
</gene>